<proteinExistence type="predicted"/>
<sequence>MGPIYCDTYRDASGADVENVPSICDRLRDVMPQIGEPRGDAAIVFQHAMDRTVELVAAGVAERMFLDGEPVPSVSDVEQWVAYALLVASSPDAADRFIATCESMDAIFCVQTQTFSLRWQPY</sequence>
<protein>
    <submittedName>
        <fullName evidence="1">Uncharacterized protein</fullName>
    </submittedName>
</protein>
<reference evidence="1" key="1">
    <citation type="submission" date="2022-01" db="EMBL/GenBank/DDBJ databases">
        <title>Genome sequnece data of strain Bradyrhizobium sp. nov.</title>
        <authorList>
            <person name="Zhang J."/>
        </authorList>
    </citation>
    <scope>NUCLEOTIDE SEQUENCE</scope>
    <source>
        <strain evidence="1">WYCCWR 13023</strain>
    </source>
</reference>
<dbReference type="Proteomes" id="UP001139054">
    <property type="component" value="Unassembled WGS sequence"/>
</dbReference>
<accession>A0A9X1RF32</accession>
<organism evidence="1 2">
    <name type="scientific">Bradyrhizobium zhengyangense</name>
    <dbReference type="NCBI Taxonomy" id="2911009"/>
    <lineage>
        <taxon>Bacteria</taxon>
        <taxon>Pseudomonadati</taxon>
        <taxon>Pseudomonadota</taxon>
        <taxon>Alphaproteobacteria</taxon>
        <taxon>Hyphomicrobiales</taxon>
        <taxon>Nitrobacteraceae</taxon>
        <taxon>Bradyrhizobium</taxon>
    </lineage>
</organism>
<gene>
    <name evidence="1" type="ORF">L6654_42655</name>
</gene>
<dbReference type="AlphaFoldDB" id="A0A9X1RF32"/>
<name>A0A9X1RF32_9BRAD</name>
<comment type="caution">
    <text evidence="1">The sequence shown here is derived from an EMBL/GenBank/DDBJ whole genome shotgun (WGS) entry which is preliminary data.</text>
</comment>
<evidence type="ECO:0000313" key="2">
    <source>
        <dbReference type="Proteomes" id="UP001139054"/>
    </source>
</evidence>
<evidence type="ECO:0000313" key="1">
    <source>
        <dbReference type="EMBL" id="MCG2633217.1"/>
    </source>
</evidence>
<dbReference type="RefSeq" id="WP_237892206.1">
    <property type="nucleotide sequence ID" value="NZ_JAKLTY010000079.1"/>
</dbReference>
<dbReference type="EMBL" id="JAKLTY010000079">
    <property type="protein sequence ID" value="MCG2633217.1"/>
    <property type="molecule type" value="Genomic_DNA"/>
</dbReference>